<dbReference type="EMBL" id="JAGSOT010000002">
    <property type="protein sequence ID" value="MBR7794640.1"/>
    <property type="molecule type" value="Genomic_DNA"/>
</dbReference>
<feature type="transmembrane region" description="Helical" evidence="1">
    <location>
        <begin position="35"/>
        <end position="55"/>
    </location>
</feature>
<keyword evidence="1" id="KW-0812">Transmembrane</keyword>
<name>A0A941IAU3_9BACI</name>
<feature type="transmembrane region" description="Helical" evidence="1">
    <location>
        <begin position="75"/>
        <end position="96"/>
    </location>
</feature>
<reference evidence="2" key="1">
    <citation type="submission" date="2021-04" db="EMBL/GenBank/DDBJ databases">
        <title>Isolation and polyphasic classification of algal microorganism.</title>
        <authorList>
            <person name="Wang S."/>
        </authorList>
    </citation>
    <scope>NUCLEOTIDE SEQUENCE</scope>
    <source>
        <strain evidence="2">720a</strain>
    </source>
</reference>
<gene>
    <name evidence="2" type="ORF">KCX74_01125</name>
</gene>
<keyword evidence="3" id="KW-1185">Reference proteome</keyword>
<evidence type="ECO:0000313" key="3">
    <source>
        <dbReference type="Proteomes" id="UP000675284"/>
    </source>
</evidence>
<accession>A0A941IAU3</accession>
<keyword evidence="1" id="KW-0472">Membrane</keyword>
<evidence type="ECO:0000313" key="2">
    <source>
        <dbReference type="EMBL" id="MBR7794640.1"/>
    </source>
</evidence>
<evidence type="ECO:0000256" key="1">
    <source>
        <dbReference type="SAM" id="Phobius"/>
    </source>
</evidence>
<comment type="caution">
    <text evidence="2">The sequence shown here is derived from an EMBL/GenBank/DDBJ whole genome shotgun (WGS) entry which is preliminary data.</text>
</comment>
<feature type="transmembrane region" description="Helical" evidence="1">
    <location>
        <begin position="6"/>
        <end position="28"/>
    </location>
</feature>
<proteinExistence type="predicted"/>
<dbReference type="AlphaFoldDB" id="A0A941IAU3"/>
<protein>
    <submittedName>
        <fullName evidence="2">Uncharacterized protein</fullName>
    </submittedName>
</protein>
<sequence length="127" mass="14977">MEALPTWFLVIYFSFIIFNLVTAIISNIRDRWIPFAYTTIILTIAIPFISFIYSVERPVEVNPIAYIFSQMANGKITAILLIMGHLYLLFWFILYMKDSFGKQLVKYYRTIVKKIQDKGFLNREKSS</sequence>
<organism evidence="2 3">
    <name type="scientific">Virgibacillus salarius</name>
    <dbReference type="NCBI Taxonomy" id="447199"/>
    <lineage>
        <taxon>Bacteria</taxon>
        <taxon>Bacillati</taxon>
        <taxon>Bacillota</taxon>
        <taxon>Bacilli</taxon>
        <taxon>Bacillales</taxon>
        <taxon>Bacillaceae</taxon>
        <taxon>Virgibacillus</taxon>
    </lineage>
</organism>
<dbReference type="Proteomes" id="UP000675284">
    <property type="component" value="Unassembled WGS sequence"/>
</dbReference>
<dbReference type="RefSeq" id="WP_026679964.1">
    <property type="nucleotide sequence ID" value="NZ_BAAACY010000074.1"/>
</dbReference>
<keyword evidence="1" id="KW-1133">Transmembrane helix</keyword>